<organism evidence="1 2">
    <name type="scientific">Hypoxylon rubiginosum</name>
    <dbReference type="NCBI Taxonomy" id="110542"/>
    <lineage>
        <taxon>Eukaryota</taxon>
        <taxon>Fungi</taxon>
        <taxon>Dikarya</taxon>
        <taxon>Ascomycota</taxon>
        <taxon>Pezizomycotina</taxon>
        <taxon>Sordariomycetes</taxon>
        <taxon>Xylariomycetidae</taxon>
        <taxon>Xylariales</taxon>
        <taxon>Hypoxylaceae</taxon>
        <taxon>Hypoxylon</taxon>
    </lineage>
</organism>
<sequence length="357" mass="38981">MKRSLLLATAFEIVTALPSLDFGTIELVNVTEPGIEHEDLLPRAQGPWNGPVMDISFPDPTLLIDGDVWWAYATSSDNNGHIPLAVSDDGDQWTWTKVDAMPEVGPWIDPKDKGIWAPSVFKNDDGKYVMYFSGKRAGARRCAGVATADNAQGPFKVTDQPFICDDAGGGVIDPVQFDDGKYRWVIWKVDGNALGGKTTCTGSSTGDTYNPTPIRIQKVSRNGLTLQGSPKTILNHNGAADDGLIEGPAMWKRKPGSYVLFFSTHCYNSDEYDIQYAWGTAPDAEFGHRKTLATSGPNQPIYGPGHMDIASDGTTIAFHGRDKPGNPRDTKRRMYIGKIRFPAGDYSDGIQVIDYQG</sequence>
<reference evidence="1 2" key="1">
    <citation type="journal article" date="2022" name="New Phytol.">
        <title>Ecological generalism drives hyperdiversity of secondary metabolite gene clusters in xylarialean endophytes.</title>
        <authorList>
            <person name="Franco M.E.E."/>
            <person name="Wisecaver J.H."/>
            <person name="Arnold A.E."/>
            <person name="Ju Y.M."/>
            <person name="Slot J.C."/>
            <person name="Ahrendt S."/>
            <person name="Moore L.P."/>
            <person name="Eastman K.E."/>
            <person name="Scott K."/>
            <person name="Konkel Z."/>
            <person name="Mondo S.J."/>
            <person name="Kuo A."/>
            <person name="Hayes R.D."/>
            <person name="Haridas S."/>
            <person name="Andreopoulos B."/>
            <person name="Riley R."/>
            <person name="LaButti K."/>
            <person name="Pangilinan J."/>
            <person name="Lipzen A."/>
            <person name="Amirebrahimi M."/>
            <person name="Yan J."/>
            <person name="Adam C."/>
            <person name="Keymanesh K."/>
            <person name="Ng V."/>
            <person name="Louie K."/>
            <person name="Northen T."/>
            <person name="Drula E."/>
            <person name="Henrissat B."/>
            <person name="Hsieh H.M."/>
            <person name="Youens-Clark K."/>
            <person name="Lutzoni F."/>
            <person name="Miadlikowska J."/>
            <person name="Eastwood D.C."/>
            <person name="Hamelin R.C."/>
            <person name="Grigoriev I.V."/>
            <person name="U'Ren J.M."/>
        </authorList>
    </citation>
    <scope>NUCLEOTIDE SEQUENCE [LARGE SCALE GENOMIC DNA]</scope>
    <source>
        <strain evidence="1 2">ER1909</strain>
    </source>
</reference>
<evidence type="ECO:0000313" key="1">
    <source>
        <dbReference type="EMBL" id="KAI6088188.1"/>
    </source>
</evidence>
<name>A0ACC0D6A2_9PEZI</name>
<dbReference type="EMBL" id="MU394303">
    <property type="protein sequence ID" value="KAI6088188.1"/>
    <property type="molecule type" value="Genomic_DNA"/>
</dbReference>
<comment type="caution">
    <text evidence="1">The sequence shown here is derived from an EMBL/GenBank/DDBJ whole genome shotgun (WGS) entry which is preliminary data.</text>
</comment>
<keyword evidence="2" id="KW-1185">Reference proteome</keyword>
<gene>
    <name evidence="1" type="ORF">F4821DRAFT_96791</name>
</gene>
<accession>A0ACC0D6A2</accession>
<protein>
    <submittedName>
        <fullName evidence="1">Glycoside hydrolase family 43 protein</fullName>
    </submittedName>
</protein>
<dbReference type="Proteomes" id="UP001497680">
    <property type="component" value="Unassembled WGS sequence"/>
</dbReference>
<keyword evidence="1" id="KW-0378">Hydrolase</keyword>
<proteinExistence type="predicted"/>
<evidence type="ECO:0000313" key="2">
    <source>
        <dbReference type="Proteomes" id="UP001497680"/>
    </source>
</evidence>